<evidence type="ECO:0000313" key="8">
    <source>
        <dbReference type="EMBL" id="ACO62866.1"/>
    </source>
</evidence>
<accession>C1E5C2</accession>
<dbReference type="GO" id="GO:0003712">
    <property type="term" value="F:transcription coregulator activity"/>
    <property type="evidence" value="ECO:0007669"/>
    <property type="project" value="TreeGrafter"/>
</dbReference>
<evidence type="ECO:0000256" key="6">
    <source>
        <dbReference type="SAM" id="MobiDB-lite"/>
    </source>
</evidence>
<gene>
    <name evidence="8" type="ORF">MICPUN_57546</name>
</gene>
<dbReference type="AlphaFoldDB" id="C1E5C2"/>
<reference evidence="8 9" key="1">
    <citation type="journal article" date="2009" name="Science">
        <title>Green evolution and dynamic adaptations revealed by genomes of the marine picoeukaryotes Micromonas.</title>
        <authorList>
            <person name="Worden A.Z."/>
            <person name="Lee J.H."/>
            <person name="Mock T."/>
            <person name="Rouze P."/>
            <person name="Simmons M.P."/>
            <person name="Aerts A.L."/>
            <person name="Allen A.E."/>
            <person name="Cuvelier M.L."/>
            <person name="Derelle E."/>
            <person name="Everett M.V."/>
            <person name="Foulon E."/>
            <person name="Grimwood J."/>
            <person name="Gundlach H."/>
            <person name="Henrissat B."/>
            <person name="Napoli C."/>
            <person name="McDonald S.M."/>
            <person name="Parker M.S."/>
            <person name="Rombauts S."/>
            <person name="Salamov A."/>
            <person name="Von Dassow P."/>
            <person name="Badger J.H."/>
            <person name="Coutinho P.M."/>
            <person name="Demir E."/>
            <person name="Dubchak I."/>
            <person name="Gentemann C."/>
            <person name="Eikrem W."/>
            <person name="Gready J.E."/>
            <person name="John U."/>
            <person name="Lanier W."/>
            <person name="Lindquist E.A."/>
            <person name="Lucas S."/>
            <person name="Mayer K.F."/>
            <person name="Moreau H."/>
            <person name="Not F."/>
            <person name="Otillar R."/>
            <person name="Panaud O."/>
            <person name="Pangilinan J."/>
            <person name="Paulsen I."/>
            <person name="Piegu B."/>
            <person name="Poliakov A."/>
            <person name="Robbens S."/>
            <person name="Schmutz J."/>
            <person name="Toulza E."/>
            <person name="Wyss T."/>
            <person name="Zelensky A."/>
            <person name="Zhou K."/>
            <person name="Armbrust E.V."/>
            <person name="Bhattacharya D."/>
            <person name="Goodenough U.W."/>
            <person name="Van de Peer Y."/>
            <person name="Grigoriev I.V."/>
        </authorList>
    </citation>
    <scope>NUCLEOTIDE SEQUENCE [LARGE SCALE GENOMIC DNA]</scope>
    <source>
        <strain evidence="9">RCC299 / NOUM17</strain>
    </source>
</reference>
<evidence type="ECO:0000313" key="9">
    <source>
        <dbReference type="Proteomes" id="UP000002009"/>
    </source>
</evidence>
<dbReference type="RefSeq" id="XP_002501608.1">
    <property type="nucleotide sequence ID" value="XM_002501562.1"/>
</dbReference>
<dbReference type="InParanoid" id="C1E5C2"/>
<evidence type="ECO:0000256" key="4">
    <source>
        <dbReference type="ARBA" id="ARBA00023038"/>
    </source>
</evidence>
<proteinExistence type="predicted"/>
<dbReference type="GeneID" id="8242518"/>
<dbReference type="PANTHER" id="PTHR24205">
    <property type="entry name" value="FOUR AND A HALF LIM DOMAINS PROTEIN"/>
    <property type="match status" value="1"/>
</dbReference>
<evidence type="ECO:0000256" key="3">
    <source>
        <dbReference type="ARBA" id="ARBA00022833"/>
    </source>
</evidence>
<dbReference type="STRING" id="296587.C1E5C2"/>
<dbReference type="GO" id="GO:0046872">
    <property type="term" value="F:metal ion binding"/>
    <property type="evidence" value="ECO:0007669"/>
    <property type="project" value="UniProtKB-KW"/>
</dbReference>
<dbReference type="OrthoDB" id="25414at2759"/>
<dbReference type="OMA" id="VCELFAW"/>
<dbReference type="Pfam" id="PF12315">
    <property type="entry name" value="DA1-like"/>
    <property type="match status" value="1"/>
</dbReference>
<dbReference type="GO" id="GO:0005634">
    <property type="term" value="C:nucleus"/>
    <property type="evidence" value="ECO:0007669"/>
    <property type="project" value="TreeGrafter"/>
</dbReference>
<dbReference type="CDD" id="cd09395">
    <property type="entry name" value="LIM2_Rga"/>
    <property type="match status" value="1"/>
</dbReference>
<dbReference type="PROSITE" id="PS50023">
    <property type="entry name" value="LIM_DOMAIN_2"/>
    <property type="match status" value="2"/>
</dbReference>
<feature type="region of interest" description="Disordered" evidence="6">
    <location>
        <begin position="462"/>
        <end position="486"/>
    </location>
</feature>
<dbReference type="InterPro" id="IPR022087">
    <property type="entry name" value="DA1-like_dom"/>
</dbReference>
<keyword evidence="1 5" id="KW-0479">Metal-binding</keyword>
<dbReference type="eggNOG" id="KOG1703">
    <property type="taxonomic scope" value="Eukaryota"/>
</dbReference>
<protein>
    <recommendedName>
        <fullName evidence="7">LIM zinc-binding domain-containing protein</fullName>
    </recommendedName>
</protein>
<feature type="domain" description="LIM zinc-binding" evidence="7">
    <location>
        <begin position="155"/>
        <end position="214"/>
    </location>
</feature>
<feature type="domain" description="LIM zinc-binding" evidence="7">
    <location>
        <begin position="31"/>
        <end position="92"/>
    </location>
</feature>
<evidence type="ECO:0000256" key="5">
    <source>
        <dbReference type="PROSITE-ProRule" id="PRU00125"/>
    </source>
</evidence>
<dbReference type="KEGG" id="mis:MICPUN_57546"/>
<keyword evidence="4 5" id="KW-0440">LIM domain</keyword>
<keyword evidence="9" id="KW-1185">Reference proteome</keyword>
<evidence type="ECO:0000259" key="7">
    <source>
        <dbReference type="PROSITE" id="PS50023"/>
    </source>
</evidence>
<evidence type="ECO:0000256" key="2">
    <source>
        <dbReference type="ARBA" id="ARBA00022737"/>
    </source>
</evidence>
<dbReference type="SUPFAM" id="SSF57716">
    <property type="entry name" value="Glucocorticoid receptor-like (DNA-binding domain)"/>
    <property type="match status" value="2"/>
</dbReference>
<name>C1E5C2_MICCC</name>
<keyword evidence="3 5" id="KW-0862">Zinc</keyword>
<dbReference type="EMBL" id="CP001325">
    <property type="protein sequence ID" value="ACO62866.1"/>
    <property type="molecule type" value="Genomic_DNA"/>
</dbReference>
<evidence type="ECO:0000256" key="1">
    <source>
        <dbReference type="ARBA" id="ARBA00022723"/>
    </source>
</evidence>
<dbReference type="CDD" id="cd08368">
    <property type="entry name" value="LIM"/>
    <property type="match status" value="1"/>
</dbReference>
<keyword evidence="2" id="KW-0677">Repeat</keyword>
<dbReference type="InterPro" id="IPR001781">
    <property type="entry name" value="Znf_LIM"/>
</dbReference>
<dbReference type="SMART" id="SM00132">
    <property type="entry name" value="LIM"/>
    <property type="match status" value="4"/>
</dbReference>
<dbReference type="Proteomes" id="UP000002009">
    <property type="component" value="Chromosome 4"/>
</dbReference>
<dbReference type="PANTHER" id="PTHR24205:SF16">
    <property type="entry name" value="GH01042P-RELATED"/>
    <property type="match status" value="1"/>
</dbReference>
<dbReference type="PROSITE" id="PS00478">
    <property type="entry name" value="LIM_DOMAIN_1"/>
    <property type="match status" value="1"/>
</dbReference>
<organism evidence="8 9">
    <name type="scientific">Micromonas commoda (strain RCC299 / NOUM17 / CCMP2709)</name>
    <name type="common">Picoplanktonic green alga</name>
    <dbReference type="NCBI Taxonomy" id="296587"/>
    <lineage>
        <taxon>Eukaryota</taxon>
        <taxon>Viridiplantae</taxon>
        <taxon>Chlorophyta</taxon>
        <taxon>Mamiellophyceae</taxon>
        <taxon>Mamiellales</taxon>
        <taxon>Mamiellaceae</taxon>
        <taxon>Micromonas</taxon>
    </lineage>
</organism>
<dbReference type="Pfam" id="PF00412">
    <property type="entry name" value="LIM"/>
    <property type="match status" value="2"/>
</dbReference>
<sequence length="644" mass="70464">MPSSPLAALEEAERRLGRLSVTPARVDGGALRCGGCGERVTGRYLVAPNKKAFHPDCLRCELCGAECKTFASDPKRPNVLCCMGCYDDRYAERCTRCDRPLKGEILTALGGKHRCHVKCFTCDLCTEPIASKFVEHPPASGRIICERCHVDKVCEKCDGCGRGMSGAFVRALGGKYHRECFRCRRCSRDVTSRYVEGPDGAPYCRGCHVKIFAPRCACGCGEGLEGSVTSAMGRKFIEGHFKCTDCAREFRRGKFNRVRDSKDGKDERAVCEGCYQKTYAPRCAVCAVAMASGESYVRNATSDEAMCERCDAAPGSVCDDCGFCVTKEFQTKQRRAGFRNETDGATRTARRASGGHAVIGQCEACAREAVNDDVVAAHLMNRVIRFCSHAGARYAPGDQTVAVQLVTADRLARAADKRHAGPNANGPRGVTRTKITLEGRAPPEEWKKIMLGWKLERRGSGYELSEDNGSSPGDASCPTDRTPVKGSCDLADASPGSIQRAAQLARSHPDVSVEEKRILKGVVALKGMSSDALGAVLAHEYGHCYLFMRKFPLLPLAMEEGVCELFAWLWLGGGRWDRGGVEGSNPKGDPRVAAWAERRRRQMEVRKDPVYGDGFRAALRGYEACGENLWTFLEHLRVHESFPA</sequence>
<dbReference type="Gene3D" id="2.10.110.10">
    <property type="entry name" value="Cysteine Rich Protein"/>
    <property type="match status" value="4"/>
</dbReference>